<comment type="catalytic activity">
    <reaction evidence="13 15 16">
        <text>NAD(+) + (deoxyribonucleotide)n-3'-hydroxyl + 5'-phospho-(deoxyribonucleotide)m = (deoxyribonucleotide)n+m + AMP + beta-nicotinamide D-nucleotide.</text>
        <dbReference type="EC" id="6.5.1.2"/>
    </reaction>
</comment>
<evidence type="ECO:0000256" key="6">
    <source>
        <dbReference type="ARBA" id="ARBA00022723"/>
    </source>
</evidence>
<feature type="binding site" evidence="15">
    <location>
        <position position="422"/>
    </location>
    <ligand>
        <name>Zn(2+)</name>
        <dbReference type="ChEBI" id="CHEBI:29105"/>
    </ligand>
</feature>
<evidence type="ECO:0000313" key="19">
    <source>
        <dbReference type="Proteomes" id="UP000036780"/>
    </source>
</evidence>
<feature type="active site" description="N6-AMP-lysine intermediate" evidence="15">
    <location>
        <position position="115"/>
    </location>
</feature>
<keyword evidence="7 15" id="KW-0227">DNA damage</keyword>
<dbReference type="NCBIfam" id="NF005932">
    <property type="entry name" value="PRK07956.1"/>
    <property type="match status" value="1"/>
</dbReference>
<dbReference type="SUPFAM" id="SSF56091">
    <property type="entry name" value="DNA ligase/mRNA capping enzyme, catalytic domain"/>
    <property type="match status" value="1"/>
</dbReference>
<evidence type="ECO:0000256" key="5">
    <source>
        <dbReference type="ARBA" id="ARBA00022705"/>
    </source>
</evidence>
<comment type="caution">
    <text evidence="18">The sequence shown here is derived from an EMBL/GenBank/DDBJ whole genome shotgun (WGS) entry which is preliminary data.</text>
</comment>
<feature type="binding site" evidence="15">
    <location>
        <begin position="34"/>
        <end position="38"/>
    </location>
    <ligand>
        <name>NAD(+)</name>
        <dbReference type="ChEBI" id="CHEBI:57540"/>
    </ligand>
</feature>
<dbReference type="EC" id="6.5.1.2" evidence="2 15"/>
<dbReference type="SUPFAM" id="SSF52113">
    <property type="entry name" value="BRCT domain"/>
    <property type="match status" value="1"/>
</dbReference>
<dbReference type="Gene3D" id="2.40.50.140">
    <property type="entry name" value="Nucleic acid-binding proteins"/>
    <property type="match status" value="1"/>
</dbReference>
<dbReference type="GO" id="GO:0006281">
    <property type="term" value="P:DNA repair"/>
    <property type="evidence" value="ECO:0007669"/>
    <property type="project" value="UniProtKB-KW"/>
</dbReference>
<dbReference type="InterPro" id="IPR033136">
    <property type="entry name" value="DNA_ligase_CS"/>
</dbReference>
<dbReference type="FunFam" id="2.40.50.140:FF:000012">
    <property type="entry name" value="DNA ligase"/>
    <property type="match status" value="1"/>
</dbReference>
<evidence type="ECO:0000256" key="4">
    <source>
        <dbReference type="ARBA" id="ARBA00022598"/>
    </source>
</evidence>
<dbReference type="PROSITE" id="PS01055">
    <property type="entry name" value="DNA_LIGASE_N1"/>
    <property type="match status" value="1"/>
</dbReference>
<dbReference type="PATRIC" id="fig|1473.5.peg.873"/>
<name>A0A0L0QKS4_VIRPA</name>
<evidence type="ECO:0000256" key="2">
    <source>
        <dbReference type="ARBA" id="ARBA00012722"/>
    </source>
</evidence>
<evidence type="ECO:0000256" key="3">
    <source>
        <dbReference type="ARBA" id="ARBA00013308"/>
    </source>
</evidence>
<keyword evidence="10 15" id="KW-0520">NAD</keyword>
<dbReference type="Gene3D" id="1.10.150.20">
    <property type="entry name" value="5' to 3' exonuclease, C-terminal subdomain"/>
    <property type="match status" value="2"/>
</dbReference>
<evidence type="ECO:0000256" key="13">
    <source>
        <dbReference type="ARBA" id="ARBA00034005"/>
    </source>
</evidence>
<dbReference type="InterPro" id="IPR001679">
    <property type="entry name" value="DNA_ligase"/>
</dbReference>
<dbReference type="CDD" id="cd17748">
    <property type="entry name" value="BRCT_DNA_ligase_like"/>
    <property type="match status" value="1"/>
</dbReference>
<keyword evidence="8 15" id="KW-0862">Zinc</keyword>
<dbReference type="PANTHER" id="PTHR23389">
    <property type="entry name" value="CHROMOSOME TRANSMISSION FIDELITY FACTOR 18"/>
    <property type="match status" value="1"/>
</dbReference>
<evidence type="ECO:0000256" key="9">
    <source>
        <dbReference type="ARBA" id="ARBA00022842"/>
    </source>
</evidence>
<protein>
    <recommendedName>
        <fullName evidence="3 15">DNA ligase</fullName>
        <ecNumber evidence="2 15">6.5.1.2</ecNumber>
    </recommendedName>
    <alternativeName>
        <fullName evidence="15">Polydeoxyribonucleotide synthase [NAD(+)]</fullName>
    </alternativeName>
</protein>
<dbReference type="Gene3D" id="3.40.50.10190">
    <property type="entry name" value="BRCT domain"/>
    <property type="match status" value="1"/>
</dbReference>
<feature type="binding site" evidence="15">
    <location>
        <position position="404"/>
    </location>
    <ligand>
        <name>Zn(2+)</name>
        <dbReference type="ChEBI" id="CHEBI:29105"/>
    </ligand>
</feature>
<dbReference type="InterPro" id="IPR013839">
    <property type="entry name" value="DNAligase_adenylation"/>
</dbReference>
<dbReference type="RefSeq" id="WP_050351695.1">
    <property type="nucleotide sequence ID" value="NZ_BOSN01000006.1"/>
</dbReference>
<dbReference type="Pfam" id="PF03119">
    <property type="entry name" value="DNA_ligase_ZBD"/>
    <property type="match status" value="1"/>
</dbReference>
<dbReference type="InterPro" id="IPR010994">
    <property type="entry name" value="RuvA_2-like"/>
</dbReference>
<dbReference type="Proteomes" id="UP000036780">
    <property type="component" value="Unassembled WGS sequence"/>
</dbReference>
<evidence type="ECO:0000256" key="14">
    <source>
        <dbReference type="ARBA" id="ARBA00060881"/>
    </source>
</evidence>
<organism evidence="18 19">
    <name type="scientific">Virgibacillus pantothenticus</name>
    <dbReference type="NCBI Taxonomy" id="1473"/>
    <lineage>
        <taxon>Bacteria</taxon>
        <taxon>Bacillati</taxon>
        <taxon>Bacillota</taxon>
        <taxon>Bacilli</taxon>
        <taxon>Bacillales</taxon>
        <taxon>Bacillaceae</taxon>
        <taxon>Virgibacillus</taxon>
    </lineage>
</organism>
<dbReference type="InterPro" id="IPR003583">
    <property type="entry name" value="Hlx-hairpin-Hlx_DNA-bd_motif"/>
</dbReference>
<dbReference type="InterPro" id="IPR041663">
    <property type="entry name" value="DisA/LigA_HHH"/>
</dbReference>
<keyword evidence="11 15" id="KW-0234">DNA repair</keyword>
<dbReference type="Pfam" id="PF01653">
    <property type="entry name" value="DNA_ligase_aden"/>
    <property type="match status" value="1"/>
</dbReference>
<dbReference type="Gene3D" id="3.30.470.30">
    <property type="entry name" value="DNA ligase/mRNA capping enzyme"/>
    <property type="match status" value="1"/>
</dbReference>
<feature type="binding site" evidence="15">
    <location>
        <position position="113"/>
    </location>
    <ligand>
        <name>NAD(+)</name>
        <dbReference type="ChEBI" id="CHEBI:57540"/>
    </ligand>
</feature>
<dbReference type="InterPro" id="IPR018239">
    <property type="entry name" value="DNA_ligase_AS"/>
</dbReference>
<feature type="binding site" evidence="15">
    <location>
        <position position="427"/>
    </location>
    <ligand>
        <name>Zn(2+)</name>
        <dbReference type="ChEBI" id="CHEBI:29105"/>
    </ligand>
</feature>
<dbReference type="Pfam" id="PF03120">
    <property type="entry name" value="OB_DNA_ligase"/>
    <property type="match status" value="1"/>
</dbReference>
<evidence type="ECO:0000256" key="12">
    <source>
        <dbReference type="ARBA" id="ARBA00023211"/>
    </source>
</evidence>
<dbReference type="GO" id="GO:0003677">
    <property type="term" value="F:DNA binding"/>
    <property type="evidence" value="ECO:0007669"/>
    <property type="project" value="InterPro"/>
</dbReference>
<dbReference type="AlphaFoldDB" id="A0A0L0QKS4"/>
<dbReference type="GO" id="GO:0006260">
    <property type="term" value="P:DNA replication"/>
    <property type="evidence" value="ECO:0007669"/>
    <property type="project" value="UniProtKB-KW"/>
</dbReference>
<dbReference type="GeneID" id="66872235"/>
<dbReference type="PANTHER" id="PTHR23389:SF9">
    <property type="entry name" value="DNA LIGASE"/>
    <property type="match status" value="1"/>
</dbReference>
<dbReference type="GO" id="GO:0005829">
    <property type="term" value="C:cytosol"/>
    <property type="evidence" value="ECO:0007669"/>
    <property type="project" value="TreeGrafter"/>
</dbReference>
<dbReference type="FunFam" id="1.10.150.20:FF:000006">
    <property type="entry name" value="DNA ligase"/>
    <property type="match status" value="1"/>
</dbReference>
<gene>
    <name evidence="15 18" type="primary">ligA</name>
    <name evidence="18" type="ORF">AFK71_11640</name>
</gene>
<dbReference type="InterPro" id="IPR013840">
    <property type="entry name" value="DNAligase_N"/>
</dbReference>
<keyword evidence="9 15" id="KW-0460">Magnesium</keyword>
<dbReference type="InterPro" id="IPR012340">
    <property type="entry name" value="NA-bd_OB-fold"/>
</dbReference>
<evidence type="ECO:0000256" key="7">
    <source>
        <dbReference type="ARBA" id="ARBA00022763"/>
    </source>
</evidence>
<dbReference type="PIRSF" id="PIRSF001604">
    <property type="entry name" value="LigA"/>
    <property type="match status" value="1"/>
</dbReference>
<dbReference type="NCBIfam" id="TIGR00575">
    <property type="entry name" value="dnlj"/>
    <property type="match status" value="1"/>
</dbReference>
<feature type="binding site" evidence="15">
    <location>
        <position position="170"/>
    </location>
    <ligand>
        <name>NAD(+)</name>
        <dbReference type="ChEBI" id="CHEBI:57540"/>
    </ligand>
</feature>
<dbReference type="SMART" id="SM00278">
    <property type="entry name" value="HhH1"/>
    <property type="match status" value="3"/>
</dbReference>
<sequence>MDKQQAQTKIKQLTEALNQYNYEYHVLDKPSVEDAIYDQKMQELRKLEEAYPEFKYPDSPTQRVGGEPMEGFQKVEHRVPMLSLANAFNEQDIRDFVRRASQGTEEPISFVCELKIDGLAVSLTYEDGKFVRGATRGDGTTGEDITSNLRTIRSIPLTIREKETLEIRGEAFMPHKSFLALNEERKANGEEPFANPRNAAAGSLRQLDPKIAAKRNLDIFLYGVGEWANSNLTKHSERLERLKELGLKTNPEWRKCHSVEEVMEYVEYWTKERPHLHYEIDGIVIKVDDLRQQEELGYTAKSPRWAIAYKFPAEEAITKLIDIELSVGRTGVITPTAILNPVKVAGTTVQRASLHNEDLIREQDIRIGDTVVIKKAGDIIPKVVRAMVEERTGEEKEFHMPKDCPACGSELVRLEEEVALRCINPNCPAQLKEGLIHFVSRNAMNIDGLGEKVIAQLFQADLVKTIADIYRLEKAELLELERMGEKSVTNLLEAIEASKANSLERLLFGLGIRFVGAKAAKTLAMEFGTMEKLQQATYDDLLAINEIGEKMADSIVQYFQEQQVIELLDELRALGVNMTYLGAKPSEAAKTSPFNGKTVVLTGKMDIYTRTEAKELIESLGGNVTGSVSKKTDLVIAGEDAGSKLEKAEKLGIDVWNESQFQQAMENEGVES</sequence>
<dbReference type="EMBL" id="LGTO01000007">
    <property type="protein sequence ID" value="KNE19187.1"/>
    <property type="molecule type" value="Genomic_DNA"/>
</dbReference>
<evidence type="ECO:0000256" key="1">
    <source>
        <dbReference type="ARBA" id="ARBA00004067"/>
    </source>
</evidence>
<dbReference type="SUPFAM" id="SSF47781">
    <property type="entry name" value="RuvA domain 2-like"/>
    <property type="match status" value="1"/>
</dbReference>
<dbReference type="FunFam" id="3.30.470.30:FF:000001">
    <property type="entry name" value="DNA ligase"/>
    <property type="match status" value="1"/>
</dbReference>
<accession>A0A0L0QKS4</accession>
<dbReference type="InterPro" id="IPR004149">
    <property type="entry name" value="Znf_DNAligase_C4"/>
</dbReference>
<evidence type="ECO:0000256" key="16">
    <source>
        <dbReference type="RuleBase" id="RU000618"/>
    </source>
</evidence>
<dbReference type="Gene3D" id="6.20.10.30">
    <property type="match status" value="1"/>
</dbReference>
<dbReference type="PROSITE" id="PS01056">
    <property type="entry name" value="DNA_LIGASE_N2"/>
    <property type="match status" value="1"/>
</dbReference>
<reference evidence="19" key="1">
    <citation type="submission" date="2015-07" db="EMBL/GenBank/DDBJ databases">
        <title>Fjat-10053 dsm26.</title>
        <authorList>
            <person name="Liu B."/>
            <person name="Wang J."/>
            <person name="Zhu Y."/>
            <person name="Liu G."/>
            <person name="Chen Q."/>
            <person name="Chen Z."/>
            <person name="Lan J."/>
            <person name="Che J."/>
            <person name="Ge C."/>
            <person name="Shi H."/>
            <person name="Pan Z."/>
            <person name="Liu X."/>
        </authorList>
    </citation>
    <scope>NUCLEOTIDE SEQUENCE [LARGE SCALE GENOMIC DNA]</scope>
    <source>
        <strain evidence="19">DSM 26</strain>
    </source>
</reference>
<keyword evidence="6 15" id="KW-0479">Metal-binding</keyword>
<feature type="binding site" evidence="15">
    <location>
        <position position="136"/>
    </location>
    <ligand>
        <name>NAD(+)</name>
        <dbReference type="ChEBI" id="CHEBI:57540"/>
    </ligand>
</feature>
<dbReference type="InterPro" id="IPR036420">
    <property type="entry name" value="BRCT_dom_sf"/>
</dbReference>
<dbReference type="Pfam" id="PF12826">
    <property type="entry name" value="HHH_2"/>
    <property type="match status" value="1"/>
</dbReference>
<evidence type="ECO:0000256" key="11">
    <source>
        <dbReference type="ARBA" id="ARBA00023204"/>
    </source>
</evidence>
<dbReference type="SUPFAM" id="SSF50249">
    <property type="entry name" value="Nucleic acid-binding proteins"/>
    <property type="match status" value="1"/>
</dbReference>
<dbReference type="FunFam" id="1.10.287.610:FF:000002">
    <property type="entry name" value="DNA ligase"/>
    <property type="match status" value="1"/>
</dbReference>
<evidence type="ECO:0000313" key="18">
    <source>
        <dbReference type="EMBL" id="KNE19187.1"/>
    </source>
</evidence>
<feature type="binding site" evidence="15">
    <location>
        <position position="407"/>
    </location>
    <ligand>
        <name>Zn(2+)</name>
        <dbReference type="ChEBI" id="CHEBI:29105"/>
    </ligand>
</feature>
<proteinExistence type="inferred from homology"/>
<dbReference type="SMART" id="SM00532">
    <property type="entry name" value="LIGANc"/>
    <property type="match status" value="1"/>
</dbReference>
<comment type="function">
    <text evidence="1 15">DNA ligase that catalyzes the formation of phosphodiester linkages between 5'-phosphoryl and 3'-hydroxyl groups in double-stranded DNA using NAD as a coenzyme and as the energy source for the reaction. It is essential for DNA replication and repair of damaged DNA.</text>
</comment>
<keyword evidence="5 15" id="KW-0235">DNA replication</keyword>
<dbReference type="InterPro" id="IPR004150">
    <property type="entry name" value="NAD_DNA_ligase_OB"/>
</dbReference>
<dbReference type="FunFam" id="1.10.150.20:FF:000007">
    <property type="entry name" value="DNA ligase"/>
    <property type="match status" value="1"/>
</dbReference>
<dbReference type="Pfam" id="PF00533">
    <property type="entry name" value="BRCT"/>
    <property type="match status" value="1"/>
</dbReference>
<dbReference type="SMART" id="SM00292">
    <property type="entry name" value="BRCT"/>
    <property type="match status" value="1"/>
</dbReference>
<feature type="binding site" evidence="15">
    <location>
        <position position="310"/>
    </location>
    <ligand>
        <name>NAD(+)</name>
        <dbReference type="ChEBI" id="CHEBI:57540"/>
    </ligand>
</feature>
<comment type="similarity">
    <text evidence="14 15">Belongs to the NAD-dependent DNA ligase family. LigA subfamily.</text>
</comment>
<dbReference type="OrthoDB" id="9759736at2"/>
<comment type="cofactor">
    <cofactor evidence="15">
        <name>Mg(2+)</name>
        <dbReference type="ChEBI" id="CHEBI:18420"/>
    </cofactor>
    <cofactor evidence="15">
        <name>Mn(2+)</name>
        <dbReference type="ChEBI" id="CHEBI:29035"/>
    </cofactor>
</comment>
<keyword evidence="12 15" id="KW-0464">Manganese</keyword>
<evidence type="ECO:0000259" key="17">
    <source>
        <dbReference type="PROSITE" id="PS50172"/>
    </source>
</evidence>
<feature type="domain" description="BRCT" evidence="17">
    <location>
        <begin position="589"/>
        <end position="672"/>
    </location>
</feature>
<dbReference type="HAMAP" id="MF_01588">
    <property type="entry name" value="DNA_ligase_A"/>
    <property type="match status" value="1"/>
</dbReference>
<dbReference type="GO" id="GO:0003911">
    <property type="term" value="F:DNA ligase (NAD+) activity"/>
    <property type="evidence" value="ECO:0007669"/>
    <property type="project" value="UniProtKB-UniRule"/>
</dbReference>
<evidence type="ECO:0000256" key="15">
    <source>
        <dbReference type="HAMAP-Rule" id="MF_01588"/>
    </source>
</evidence>
<dbReference type="GO" id="GO:0046872">
    <property type="term" value="F:metal ion binding"/>
    <property type="evidence" value="ECO:0007669"/>
    <property type="project" value="UniProtKB-KW"/>
</dbReference>
<keyword evidence="4 15" id="KW-0436">Ligase</keyword>
<evidence type="ECO:0000256" key="10">
    <source>
        <dbReference type="ARBA" id="ARBA00023027"/>
    </source>
</evidence>
<dbReference type="FunFam" id="6.20.10.30:FF:000002">
    <property type="entry name" value="DNA ligase"/>
    <property type="match status" value="1"/>
</dbReference>
<dbReference type="Pfam" id="PF14520">
    <property type="entry name" value="HHH_5"/>
    <property type="match status" value="1"/>
</dbReference>
<dbReference type="Gene3D" id="1.10.287.610">
    <property type="entry name" value="Helix hairpin bin"/>
    <property type="match status" value="1"/>
</dbReference>
<dbReference type="InterPro" id="IPR001357">
    <property type="entry name" value="BRCT_dom"/>
</dbReference>
<evidence type="ECO:0000256" key="8">
    <source>
        <dbReference type="ARBA" id="ARBA00022833"/>
    </source>
</evidence>
<keyword evidence="19" id="KW-1185">Reference proteome</keyword>
<feature type="binding site" evidence="15">
    <location>
        <begin position="83"/>
        <end position="84"/>
    </location>
    <ligand>
        <name>NAD(+)</name>
        <dbReference type="ChEBI" id="CHEBI:57540"/>
    </ligand>
</feature>
<dbReference type="CDD" id="cd00114">
    <property type="entry name" value="LIGANc"/>
    <property type="match status" value="1"/>
</dbReference>
<feature type="binding site" evidence="15">
    <location>
        <position position="286"/>
    </location>
    <ligand>
        <name>NAD(+)</name>
        <dbReference type="ChEBI" id="CHEBI:57540"/>
    </ligand>
</feature>
<dbReference type="PROSITE" id="PS50172">
    <property type="entry name" value="BRCT"/>
    <property type="match status" value="1"/>
</dbReference>